<comment type="caution">
    <text evidence="2">The sequence shown here is derived from an EMBL/GenBank/DDBJ whole genome shotgun (WGS) entry which is preliminary data.</text>
</comment>
<feature type="transmembrane region" description="Helical" evidence="1">
    <location>
        <begin position="143"/>
        <end position="163"/>
    </location>
</feature>
<gene>
    <name evidence="2" type="ORF">GCM10008088_27160</name>
</gene>
<keyword evidence="1" id="KW-0472">Membrane</keyword>
<keyword evidence="1" id="KW-0812">Transmembrane</keyword>
<evidence type="ECO:0000313" key="2">
    <source>
        <dbReference type="EMBL" id="GGZ64262.1"/>
    </source>
</evidence>
<keyword evidence="1" id="KW-1133">Transmembrane helix</keyword>
<dbReference type="GeneID" id="94370382"/>
<organism evidence="2 3">
    <name type="scientific">Mesonia mobilis</name>
    <dbReference type="NCBI Taxonomy" id="369791"/>
    <lineage>
        <taxon>Bacteria</taxon>
        <taxon>Pseudomonadati</taxon>
        <taxon>Bacteroidota</taxon>
        <taxon>Flavobacteriia</taxon>
        <taxon>Flavobacteriales</taxon>
        <taxon>Flavobacteriaceae</taxon>
        <taxon>Mesonia</taxon>
    </lineage>
</organism>
<dbReference type="EMBL" id="BMWY01000010">
    <property type="protein sequence ID" value="GGZ64262.1"/>
    <property type="molecule type" value="Genomic_DNA"/>
</dbReference>
<evidence type="ECO:0000313" key="3">
    <source>
        <dbReference type="Proteomes" id="UP000615593"/>
    </source>
</evidence>
<reference evidence="3" key="1">
    <citation type="journal article" date="2019" name="Int. J. Syst. Evol. Microbiol.">
        <title>The Global Catalogue of Microorganisms (GCM) 10K type strain sequencing project: providing services to taxonomists for standard genome sequencing and annotation.</title>
        <authorList>
            <consortium name="The Broad Institute Genomics Platform"/>
            <consortium name="The Broad Institute Genome Sequencing Center for Infectious Disease"/>
            <person name="Wu L."/>
            <person name="Ma J."/>
        </authorList>
    </citation>
    <scope>NUCLEOTIDE SEQUENCE [LARGE SCALE GENOMIC DNA]</scope>
    <source>
        <strain evidence="3">KCTC 12708</strain>
    </source>
</reference>
<accession>A0ABQ3C238</accession>
<sequence>MQSFTATYTEDAYIISNQYSEEIGKLKIVNDNEIRFSSLDENYQFKLSKNKVEVLKNEKKIDDFERSKPFMNFKSNISNFKIRGISSWEGGTKLVDENNKFLVKLNNKSAWIDKGIYEFKTFTEVKPHQLALMLHLHIQGSKVKTIVGIALSTVIGAIFFNLLK</sequence>
<keyword evidence="3" id="KW-1185">Reference proteome</keyword>
<name>A0ABQ3C238_9FLAO</name>
<dbReference type="Proteomes" id="UP000615593">
    <property type="component" value="Unassembled WGS sequence"/>
</dbReference>
<evidence type="ECO:0000256" key="1">
    <source>
        <dbReference type="SAM" id="Phobius"/>
    </source>
</evidence>
<protein>
    <submittedName>
        <fullName evidence="2">Uncharacterized protein</fullName>
    </submittedName>
</protein>
<proteinExistence type="predicted"/>
<dbReference type="RefSeq" id="WP_027885568.1">
    <property type="nucleotide sequence ID" value="NZ_BMWY01000010.1"/>
</dbReference>